<dbReference type="RefSeq" id="WP_128628851.1">
    <property type="nucleotide sequence ID" value="NZ_RKST01000066.1"/>
</dbReference>
<evidence type="ECO:0008006" key="3">
    <source>
        <dbReference type="Google" id="ProtNLM"/>
    </source>
</evidence>
<dbReference type="EMBL" id="RKST01000066">
    <property type="protein sequence ID" value="RUM95175.1"/>
    <property type="molecule type" value="Genomic_DNA"/>
</dbReference>
<dbReference type="AlphaFoldDB" id="A0A432UZ44"/>
<keyword evidence="2" id="KW-1185">Reference proteome</keyword>
<dbReference type="OrthoDB" id="4545778at2"/>
<name>A0A432UZ44_9HYPH</name>
<proteinExistence type="predicted"/>
<sequence length="278" mass="31002">MTLRHIYPINISDLKPTVPLTGEPIFESVDPTSLFVDPQYQRDIGERGVRQIRKMIEGWDWSKFRAPVCAFEKDEDGNEVLKVIDGQHTCIAAASHPHIHRIPVQIVEAPDQQTQASAFIGQNVDRLGVTKLQLHQAALTAGDEHARDVQNVCDRAGVKILQTTPHRYEPGDTVAISAISTLVKKHSVMKARQILDVLANAKLAPIKDAHIRAAELLMTDDEFCIAFEPEDLTREIETAGASAENEAKVFAVTHKLPQWRALASIWFKNTRKKRKAAA</sequence>
<reference evidence="1 2" key="1">
    <citation type="submission" date="2018-11" db="EMBL/GenBank/DDBJ databases">
        <title>Pseudaminobacter arsenicus sp. nov., an arsenic-resistant bacterium isolated from arsenic-rich aquifers.</title>
        <authorList>
            <person name="Mu Y."/>
        </authorList>
    </citation>
    <scope>NUCLEOTIDE SEQUENCE [LARGE SCALE GENOMIC DNA]</scope>
    <source>
        <strain evidence="1 2">CB3</strain>
    </source>
</reference>
<organism evidence="1 2">
    <name type="scientific">Borborobacter arsenicus</name>
    <dbReference type="NCBI Taxonomy" id="1851146"/>
    <lineage>
        <taxon>Bacteria</taxon>
        <taxon>Pseudomonadati</taxon>
        <taxon>Pseudomonadota</taxon>
        <taxon>Alphaproteobacteria</taxon>
        <taxon>Hyphomicrobiales</taxon>
        <taxon>Phyllobacteriaceae</taxon>
        <taxon>Borborobacter</taxon>
    </lineage>
</organism>
<dbReference type="Proteomes" id="UP000281647">
    <property type="component" value="Unassembled WGS sequence"/>
</dbReference>
<evidence type="ECO:0000313" key="1">
    <source>
        <dbReference type="EMBL" id="RUM95175.1"/>
    </source>
</evidence>
<evidence type="ECO:0000313" key="2">
    <source>
        <dbReference type="Proteomes" id="UP000281647"/>
    </source>
</evidence>
<accession>A0A432UZ44</accession>
<protein>
    <recommendedName>
        <fullName evidence="3">ParB/Sulfiredoxin domain-containing protein</fullName>
    </recommendedName>
</protein>
<gene>
    <name evidence="1" type="ORF">EET67_24815</name>
</gene>
<comment type="caution">
    <text evidence="1">The sequence shown here is derived from an EMBL/GenBank/DDBJ whole genome shotgun (WGS) entry which is preliminary data.</text>
</comment>